<dbReference type="Proteomes" id="UP000199647">
    <property type="component" value="Unassembled WGS sequence"/>
</dbReference>
<evidence type="ECO:0000256" key="3">
    <source>
        <dbReference type="ARBA" id="ARBA00009047"/>
    </source>
</evidence>
<dbReference type="RefSeq" id="WP_092495779.1">
    <property type="nucleotide sequence ID" value="NZ_FOFG01000003.1"/>
</dbReference>
<dbReference type="GO" id="GO:0005886">
    <property type="term" value="C:plasma membrane"/>
    <property type="evidence" value="ECO:0007669"/>
    <property type="project" value="UniProtKB-SubCell"/>
</dbReference>
<dbReference type="PROSITE" id="PS50928">
    <property type="entry name" value="ABC_TM1"/>
    <property type="match status" value="1"/>
</dbReference>
<comment type="similarity">
    <text evidence="3">Belongs to the binding-protein-dependent transport system permease family. MalFG subfamily.</text>
</comment>
<dbReference type="PANTHER" id="PTHR32243">
    <property type="entry name" value="MALTOSE TRANSPORT SYSTEM PERMEASE-RELATED"/>
    <property type="match status" value="1"/>
</dbReference>
<evidence type="ECO:0000256" key="6">
    <source>
        <dbReference type="ARBA" id="ARBA00022597"/>
    </source>
</evidence>
<evidence type="ECO:0000256" key="1">
    <source>
        <dbReference type="ARBA" id="ARBA00002264"/>
    </source>
</evidence>
<evidence type="ECO:0000256" key="4">
    <source>
        <dbReference type="ARBA" id="ARBA00022448"/>
    </source>
</evidence>
<keyword evidence="6" id="KW-0762">Sugar transport</keyword>
<dbReference type="PANTHER" id="PTHR32243:SF50">
    <property type="entry name" value="MALTOSE_MALTODEXTRIN TRANSPORT SYSTEM PERMEASE PROTEIN MALG"/>
    <property type="match status" value="1"/>
</dbReference>
<evidence type="ECO:0000256" key="9">
    <source>
        <dbReference type="ARBA" id="ARBA00023136"/>
    </source>
</evidence>
<evidence type="ECO:0000256" key="8">
    <source>
        <dbReference type="ARBA" id="ARBA00022989"/>
    </source>
</evidence>
<dbReference type="AlphaFoldDB" id="A0A1H9EHC1"/>
<dbReference type="SUPFAM" id="SSF161098">
    <property type="entry name" value="MetI-like"/>
    <property type="match status" value="1"/>
</dbReference>
<evidence type="ECO:0000256" key="2">
    <source>
        <dbReference type="ARBA" id="ARBA00004651"/>
    </source>
</evidence>
<dbReference type="STRING" id="1855383.SAMN05216548_103174"/>
<feature type="transmembrane region" description="Helical" evidence="11">
    <location>
        <begin position="7"/>
        <end position="29"/>
    </location>
</feature>
<feature type="domain" description="ABC transmembrane type-1" evidence="12">
    <location>
        <begin position="69"/>
        <end position="261"/>
    </location>
</feature>
<evidence type="ECO:0000256" key="7">
    <source>
        <dbReference type="ARBA" id="ARBA00022692"/>
    </source>
</evidence>
<gene>
    <name evidence="13" type="ORF">SAMN05216548_103174</name>
</gene>
<keyword evidence="5" id="KW-1003">Cell membrane</keyword>
<evidence type="ECO:0000256" key="10">
    <source>
        <dbReference type="ARBA" id="ARBA00041109"/>
    </source>
</evidence>
<evidence type="ECO:0000313" key="14">
    <source>
        <dbReference type="Proteomes" id="UP000199647"/>
    </source>
</evidence>
<sequence length="275" mass="30119">MRRIRTSIFLYCGVVLVCALLLFPIYWLFVTALSPPDALQVLPPRLWPAHPRWGVFRDVLAAHPILLWLGNSALAAIGAVALSMSVSVFAGYSLSRFQVRGGQSLGLFILIAKMLPATLLVIPLFSIFRSLHLIGNLWSIVLAHSTLIIPFTTWMLKGYFDTVPRELEQAAMVDGCSPLGALFRVILPVSTPGLAATALYGFVLSWSDYAYARTFLTNAQGSWTANLGITTMKGEYIINWSDISAASLLVALPILLIYLFLERYLVGGLTAGAEK</sequence>
<proteinExistence type="inferred from homology"/>
<protein>
    <recommendedName>
        <fullName evidence="10">Maltose/maltodextrin transport system permease protein MalG</fullName>
    </recommendedName>
</protein>
<evidence type="ECO:0000313" key="13">
    <source>
        <dbReference type="EMBL" id="SEQ25071.1"/>
    </source>
</evidence>
<comment type="function">
    <text evidence="1">Part of the ABC transporter complex MalEFGK involved in maltose/maltodextrin import. Probably responsible for the translocation of the substrate across the membrane.</text>
</comment>
<evidence type="ECO:0000256" key="5">
    <source>
        <dbReference type="ARBA" id="ARBA00022475"/>
    </source>
</evidence>
<dbReference type="OrthoDB" id="9815445at2"/>
<reference evidence="13 14" key="1">
    <citation type="submission" date="2016-10" db="EMBL/GenBank/DDBJ databases">
        <authorList>
            <person name="de Groot N.N."/>
        </authorList>
    </citation>
    <scope>NUCLEOTIDE SEQUENCE [LARGE SCALE GENOMIC DNA]</scope>
    <source>
        <strain evidence="13 14">A52C2</strain>
    </source>
</reference>
<comment type="subcellular location">
    <subcellularLocation>
        <location evidence="2 11">Cell membrane</location>
        <topology evidence="2 11">Multi-pass membrane protein</topology>
    </subcellularLocation>
</comment>
<name>A0A1H9EHC1_9HYPH</name>
<dbReference type="GO" id="GO:0055085">
    <property type="term" value="P:transmembrane transport"/>
    <property type="evidence" value="ECO:0007669"/>
    <property type="project" value="InterPro"/>
</dbReference>
<dbReference type="InterPro" id="IPR050901">
    <property type="entry name" value="BP-dep_ABC_trans_perm"/>
</dbReference>
<keyword evidence="9 11" id="KW-0472">Membrane</keyword>
<feature type="transmembrane region" description="Helical" evidence="11">
    <location>
        <begin position="181"/>
        <end position="203"/>
    </location>
</feature>
<keyword evidence="4 11" id="KW-0813">Transport</keyword>
<dbReference type="InterPro" id="IPR035906">
    <property type="entry name" value="MetI-like_sf"/>
</dbReference>
<feature type="transmembrane region" description="Helical" evidence="11">
    <location>
        <begin position="243"/>
        <end position="261"/>
    </location>
</feature>
<dbReference type="InterPro" id="IPR000515">
    <property type="entry name" value="MetI-like"/>
</dbReference>
<feature type="transmembrane region" description="Helical" evidence="11">
    <location>
        <begin position="65"/>
        <end position="92"/>
    </location>
</feature>
<dbReference type="CDD" id="cd06261">
    <property type="entry name" value="TM_PBP2"/>
    <property type="match status" value="1"/>
</dbReference>
<dbReference type="EMBL" id="FOFG01000003">
    <property type="protein sequence ID" value="SEQ25071.1"/>
    <property type="molecule type" value="Genomic_DNA"/>
</dbReference>
<keyword evidence="14" id="KW-1185">Reference proteome</keyword>
<evidence type="ECO:0000256" key="11">
    <source>
        <dbReference type="RuleBase" id="RU363032"/>
    </source>
</evidence>
<dbReference type="Gene3D" id="1.10.3720.10">
    <property type="entry name" value="MetI-like"/>
    <property type="match status" value="1"/>
</dbReference>
<accession>A0A1H9EHC1</accession>
<dbReference type="Pfam" id="PF00528">
    <property type="entry name" value="BPD_transp_1"/>
    <property type="match status" value="1"/>
</dbReference>
<keyword evidence="8 11" id="KW-1133">Transmembrane helix</keyword>
<keyword evidence="7 11" id="KW-0812">Transmembrane</keyword>
<feature type="transmembrane region" description="Helical" evidence="11">
    <location>
        <begin position="104"/>
        <end position="125"/>
    </location>
</feature>
<evidence type="ECO:0000259" key="12">
    <source>
        <dbReference type="PROSITE" id="PS50928"/>
    </source>
</evidence>
<feature type="transmembrane region" description="Helical" evidence="11">
    <location>
        <begin position="137"/>
        <end position="160"/>
    </location>
</feature>
<organism evidence="13 14">
    <name type="scientific">Faunimonas pinastri</name>
    <dbReference type="NCBI Taxonomy" id="1855383"/>
    <lineage>
        <taxon>Bacteria</taxon>
        <taxon>Pseudomonadati</taxon>
        <taxon>Pseudomonadota</taxon>
        <taxon>Alphaproteobacteria</taxon>
        <taxon>Hyphomicrobiales</taxon>
        <taxon>Afifellaceae</taxon>
        <taxon>Faunimonas</taxon>
    </lineage>
</organism>